<dbReference type="Pfam" id="PF09936">
    <property type="entry name" value="Methyltrn_RNA_4"/>
    <property type="match status" value="1"/>
</dbReference>
<dbReference type="CDD" id="cd18085">
    <property type="entry name" value="TM1570-like"/>
    <property type="match status" value="1"/>
</dbReference>
<dbReference type="Pfam" id="PF01746">
    <property type="entry name" value="tRNA_m1G_MT"/>
    <property type="match status" value="1"/>
</dbReference>
<evidence type="ECO:0000256" key="1">
    <source>
        <dbReference type="ARBA" id="ARBA00002634"/>
    </source>
</evidence>
<dbReference type="OrthoDB" id="9807416at2"/>
<dbReference type="InterPro" id="IPR029028">
    <property type="entry name" value="Alpha/beta_knot_MTases"/>
</dbReference>
<dbReference type="GO" id="GO:0002939">
    <property type="term" value="P:tRNA N1-guanine methylation"/>
    <property type="evidence" value="ECO:0007669"/>
    <property type="project" value="TreeGrafter"/>
</dbReference>
<sequence length="429" mass="47084">MQFNIITLFPEFFDSPLSCGLMAKGTEQGLVNFSLLNPRDFTSDRHRTVDDRPYGGGPGMVMMCDPVAQAIESLPDPGRIVYLSPRGKPMSQSLAREFAEEQNLTLICGRYEGLDERLLELFPIEQVSVGDFVLNGGESAALCLLESVARLVPEFMGHEDSADEESFSTGLLEYPHYTRPEQYRGLSVPEVLTGGDHKRIAQWRHERALDQTLASRPDLLWQAEIDGDDVHYLRRARAEGLGGALGRNLYLALLHAPVVNKFGHTVSVSLTNLDIHDIARVSCTCGLGGYYIATPLADQRKLLERLVGHWLDGPGRRANSDRSEAIGTIRAATDLEEIVQDVENRCGQVPKIVATSARGAGDLTGNEVREWLGEGPVLLVMGTAHGLAPEVLERADGVLRPVRFMSGYNHLSVRSATAIMVDRLLGDAL</sequence>
<gene>
    <name evidence="15" type="primary">trmD</name>
    <name evidence="19" type="ORF">DFE_2137</name>
</gene>
<reference evidence="19 20" key="1">
    <citation type="journal article" date="2018" name="Sci. Adv.">
        <title>Multi-heme cytochromes provide a pathway for survival in energy-limited environments.</title>
        <authorList>
            <person name="Deng X."/>
            <person name="Dohmae N."/>
            <person name="Nealson K.H."/>
            <person name="Hashimoto K."/>
            <person name="Okamoto A."/>
        </authorList>
    </citation>
    <scope>NUCLEOTIDE SEQUENCE [LARGE SCALE GENOMIC DNA]</scope>
    <source>
        <strain evidence="19 20">IS5</strain>
    </source>
</reference>
<comment type="similarity">
    <text evidence="3 15 16">Belongs to the RNA methyltransferase TrmD family.</text>
</comment>
<keyword evidence="7 15" id="KW-0963">Cytoplasm</keyword>
<evidence type="ECO:0000256" key="2">
    <source>
        <dbReference type="ARBA" id="ARBA00004496"/>
    </source>
</evidence>
<dbReference type="Gene3D" id="3.40.1280.10">
    <property type="match status" value="2"/>
</dbReference>
<keyword evidence="9 15" id="KW-0808">Transferase</keyword>
<dbReference type="EC" id="2.1.1.228" evidence="5 15"/>
<keyword evidence="20" id="KW-1185">Reference proteome</keyword>
<dbReference type="InterPro" id="IPR016009">
    <property type="entry name" value="tRNA_MeTrfase_TRMD/TRM10"/>
</dbReference>
<evidence type="ECO:0000313" key="20">
    <source>
        <dbReference type="Proteomes" id="UP000269883"/>
    </source>
</evidence>
<evidence type="ECO:0000256" key="6">
    <source>
        <dbReference type="ARBA" id="ARBA00014679"/>
    </source>
</evidence>
<evidence type="ECO:0000259" key="17">
    <source>
        <dbReference type="Pfam" id="PF01746"/>
    </source>
</evidence>
<dbReference type="InterPro" id="IPR029026">
    <property type="entry name" value="tRNA_m1G_MTases_N"/>
</dbReference>
<evidence type="ECO:0000259" key="18">
    <source>
        <dbReference type="Pfam" id="PF09936"/>
    </source>
</evidence>
<evidence type="ECO:0000256" key="11">
    <source>
        <dbReference type="ARBA" id="ARBA00022694"/>
    </source>
</evidence>
<comment type="catalytic activity">
    <reaction evidence="14 15 16">
        <text>guanosine(37) in tRNA + S-adenosyl-L-methionine = N(1)-methylguanosine(37) in tRNA + S-adenosyl-L-homocysteine + H(+)</text>
        <dbReference type="Rhea" id="RHEA:36899"/>
        <dbReference type="Rhea" id="RHEA-COMP:10145"/>
        <dbReference type="Rhea" id="RHEA-COMP:10147"/>
        <dbReference type="ChEBI" id="CHEBI:15378"/>
        <dbReference type="ChEBI" id="CHEBI:57856"/>
        <dbReference type="ChEBI" id="CHEBI:59789"/>
        <dbReference type="ChEBI" id="CHEBI:73542"/>
        <dbReference type="ChEBI" id="CHEBI:74269"/>
        <dbReference type="EC" id="2.1.1.228"/>
    </reaction>
</comment>
<protein>
    <recommendedName>
        <fullName evidence="6 15">tRNA (guanine-N(1)-)-methyltransferase</fullName>
        <ecNumber evidence="5 15">2.1.1.228</ecNumber>
    </recommendedName>
    <alternativeName>
        <fullName evidence="12 15">M1G-methyltransferase</fullName>
    </alternativeName>
    <alternativeName>
        <fullName evidence="13 15">tRNA [GM37] methyltransferase</fullName>
    </alternativeName>
</protein>
<dbReference type="FunFam" id="3.40.1280.10:FF:000001">
    <property type="entry name" value="tRNA (guanine-N(1)-)-methyltransferase"/>
    <property type="match status" value="1"/>
</dbReference>
<feature type="binding site" evidence="15">
    <location>
        <position position="109"/>
    </location>
    <ligand>
        <name>S-adenosyl-L-methionine</name>
        <dbReference type="ChEBI" id="CHEBI:59789"/>
    </ligand>
</feature>
<comment type="subcellular location">
    <subcellularLocation>
        <location evidence="2 15 16">Cytoplasm</location>
    </subcellularLocation>
</comment>
<keyword evidence="8 15" id="KW-0489">Methyltransferase</keyword>
<evidence type="ECO:0000313" key="19">
    <source>
        <dbReference type="EMBL" id="BBD08863.1"/>
    </source>
</evidence>
<dbReference type="PANTHER" id="PTHR46417:SF1">
    <property type="entry name" value="TRNA (GUANINE-N(1)-)-METHYLTRANSFERASE"/>
    <property type="match status" value="1"/>
</dbReference>
<dbReference type="EMBL" id="AP017378">
    <property type="protein sequence ID" value="BBD08863.1"/>
    <property type="molecule type" value="Genomic_DNA"/>
</dbReference>
<evidence type="ECO:0000256" key="9">
    <source>
        <dbReference type="ARBA" id="ARBA00022679"/>
    </source>
</evidence>
<dbReference type="InterPro" id="IPR019230">
    <property type="entry name" value="RNA_MeTrfase_C_dom"/>
</dbReference>
<dbReference type="KEGG" id="dfl:DFE_2137"/>
<proteinExistence type="inferred from homology"/>
<evidence type="ECO:0000256" key="15">
    <source>
        <dbReference type="HAMAP-Rule" id="MF_00605"/>
    </source>
</evidence>
<keyword evidence="11 15" id="KW-0819">tRNA processing</keyword>
<dbReference type="GO" id="GO:0005829">
    <property type="term" value="C:cytosol"/>
    <property type="evidence" value="ECO:0007669"/>
    <property type="project" value="TreeGrafter"/>
</dbReference>
<evidence type="ECO:0000256" key="5">
    <source>
        <dbReference type="ARBA" id="ARBA00012807"/>
    </source>
</evidence>
<evidence type="ECO:0000256" key="7">
    <source>
        <dbReference type="ARBA" id="ARBA00022490"/>
    </source>
</evidence>
<comment type="subunit">
    <text evidence="4 15 16">Homodimer.</text>
</comment>
<dbReference type="CDD" id="cd18080">
    <property type="entry name" value="TrmD-like"/>
    <property type="match status" value="1"/>
</dbReference>
<evidence type="ECO:0000256" key="13">
    <source>
        <dbReference type="ARBA" id="ARBA00033392"/>
    </source>
</evidence>
<evidence type="ECO:0000256" key="16">
    <source>
        <dbReference type="RuleBase" id="RU003464"/>
    </source>
</evidence>
<dbReference type="PANTHER" id="PTHR46417">
    <property type="entry name" value="TRNA (GUANINE-N(1)-)-METHYLTRANSFERASE"/>
    <property type="match status" value="1"/>
</dbReference>
<feature type="binding site" evidence="15">
    <location>
        <begin position="129"/>
        <end position="134"/>
    </location>
    <ligand>
        <name>S-adenosyl-L-methionine</name>
        <dbReference type="ChEBI" id="CHEBI:59789"/>
    </ligand>
</feature>
<dbReference type="InterPro" id="IPR023148">
    <property type="entry name" value="tRNA_m1G_MeTrfase_C_sf"/>
</dbReference>
<name>A0A2Z6B077_9BACT</name>
<comment type="function">
    <text evidence="1 15 16">Specifically methylates guanosine-37 in various tRNAs.</text>
</comment>
<evidence type="ECO:0000256" key="10">
    <source>
        <dbReference type="ARBA" id="ARBA00022691"/>
    </source>
</evidence>
<dbReference type="Proteomes" id="UP000269883">
    <property type="component" value="Chromosome"/>
</dbReference>
<evidence type="ECO:0000256" key="3">
    <source>
        <dbReference type="ARBA" id="ARBA00007630"/>
    </source>
</evidence>
<dbReference type="AlphaFoldDB" id="A0A2Z6B077"/>
<dbReference type="NCBIfam" id="NF000648">
    <property type="entry name" value="PRK00026.1"/>
    <property type="match status" value="1"/>
</dbReference>
<evidence type="ECO:0000256" key="4">
    <source>
        <dbReference type="ARBA" id="ARBA00011738"/>
    </source>
</evidence>
<dbReference type="GO" id="GO:0052906">
    <property type="term" value="F:tRNA (guanine(37)-N1)-methyltransferase activity"/>
    <property type="evidence" value="ECO:0007669"/>
    <property type="project" value="UniProtKB-UniRule"/>
</dbReference>
<keyword evidence="10 15" id="KW-0949">S-adenosyl-L-methionine</keyword>
<evidence type="ECO:0000256" key="12">
    <source>
        <dbReference type="ARBA" id="ARBA00029736"/>
    </source>
</evidence>
<feature type="domain" description="tRNA methyltransferase TRMD/TRM10-type" evidence="17">
    <location>
        <begin position="1"/>
        <end position="220"/>
    </location>
</feature>
<dbReference type="Gene3D" id="1.10.1270.20">
    <property type="entry name" value="tRNA(m1g37)methyltransferase, domain 2"/>
    <property type="match status" value="1"/>
</dbReference>
<organism evidence="19 20">
    <name type="scientific">Desulfovibrio ferrophilus</name>
    <dbReference type="NCBI Taxonomy" id="241368"/>
    <lineage>
        <taxon>Bacteria</taxon>
        <taxon>Pseudomonadati</taxon>
        <taxon>Thermodesulfobacteriota</taxon>
        <taxon>Desulfovibrionia</taxon>
        <taxon>Desulfovibrionales</taxon>
        <taxon>Desulfovibrionaceae</taxon>
        <taxon>Desulfovibrio</taxon>
    </lineage>
</organism>
<dbReference type="RefSeq" id="WP_126379318.1">
    <property type="nucleotide sequence ID" value="NZ_AP017378.1"/>
</dbReference>
<evidence type="ECO:0000256" key="14">
    <source>
        <dbReference type="ARBA" id="ARBA00047783"/>
    </source>
</evidence>
<dbReference type="SUPFAM" id="SSF75217">
    <property type="entry name" value="alpha/beta knot"/>
    <property type="match status" value="1"/>
</dbReference>
<accession>A0A2Z6B077</accession>
<evidence type="ECO:0000256" key="8">
    <source>
        <dbReference type="ARBA" id="ARBA00022603"/>
    </source>
</evidence>
<dbReference type="NCBIfam" id="TIGR00088">
    <property type="entry name" value="trmD"/>
    <property type="match status" value="1"/>
</dbReference>
<dbReference type="HAMAP" id="MF_00605">
    <property type="entry name" value="TrmD"/>
    <property type="match status" value="1"/>
</dbReference>
<feature type="domain" description="tRNA (guanine-N(1)-)-methyltransferase C-terminal" evidence="18">
    <location>
        <begin position="248"/>
        <end position="426"/>
    </location>
</feature>
<dbReference type="InterPro" id="IPR002649">
    <property type="entry name" value="tRNA_m1G_MeTrfase_TrmD"/>
</dbReference>